<dbReference type="InterPro" id="IPR030678">
    <property type="entry name" value="Peptide/Ni-bd"/>
</dbReference>
<dbReference type="PIRSF" id="PIRSF002741">
    <property type="entry name" value="MppA"/>
    <property type="match status" value="1"/>
</dbReference>
<keyword evidence="3" id="KW-0813">Transport</keyword>
<name>A0ABU0JFD4_9HYPH</name>
<reference evidence="7 8" key="1">
    <citation type="submission" date="2023-07" db="EMBL/GenBank/DDBJ databases">
        <title>Genomic Encyclopedia of Type Strains, Phase IV (KMG-IV): sequencing the most valuable type-strain genomes for metagenomic binning, comparative biology and taxonomic classification.</title>
        <authorList>
            <person name="Goeker M."/>
        </authorList>
    </citation>
    <scope>NUCLEOTIDE SEQUENCE [LARGE SCALE GENOMIC DNA]</scope>
    <source>
        <strain evidence="7 8">DSM 19619</strain>
    </source>
</reference>
<dbReference type="SUPFAM" id="SSF53850">
    <property type="entry name" value="Periplasmic binding protein-like II"/>
    <property type="match status" value="1"/>
</dbReference>
<dbReference type="NCBIfam" id="TIGR01409">
    <property type="entry name" value="TAT_signal_seq"/>
    <property type="match status" value="1"/>
</dbReference>
<dbReference type="Pfam" id="PF00496">
    <property type="entry name" value="SBP_bac_5"/>
    <property type="match status" value="1"/>
</dbReference>
<dbReference type="Gene3D" id="3.90.76.10">
    <property type="entry name" value="Dipeptide-binding Protein, Domain 1"/>
    <property type="match status" value="1"/>
</dbReference>
<dbReference type="InterPro" id="IPR039424">
    <property type="entry name" value="SBP_5"/>
</dbReference>
<protein>
    <submittedName>
        <fullName evidence="7">Peptide/nickel transport system substrate-binding protein</fullName>
    </submittedName>
</protein>
<dbReference type="InterPro" id="IPR000914">
    <property type="entry name" value="SBP_5_dom"/>
</dbReference>
<gene>
    <name evidence="7" type="ORF">QO011_005334</name>
</gene>
<feature type="chain" id="PRO_5046313958" evidence="5">
    <location>
        <begin position="31"/>
        <end position="515"/>
    </location>
</feature>
<keyword evidence="4 5" id="KW-0732">Signal</keyword>
<dbReference type="Proteomes" id="UP001242480">
    <property type="component" value="Unassembled WGS sequence"/>
</dbReference>
<evidence type="ECO:0000256" key="5">
    <source>
        <dbReference type="SAM" id="SignalP"/>
    </source>
</evidence>
<dbReference type="PANTHER" id="PTHR30290">
    <property type="entry name" value="PERIPLASMIC BINDING COMPONENT OF ABC TRANSPORTER"/>
    <property type="match status" value="1"/>
</dbReference>
<dbReference type="PANTHER" id="PTHR30290:SF10">
    <property type="entry name" value="PERIPLASMIC OLIGOPEPTIDE-BINDING PROTEIN-RELATED"/>
    <property type="match status" value="1"/>
</dbReference>
<dbReference type="PROSITE" id="PS01040">
    <property type="entry name" value="SBP_BACTERIAL_5"/>
    <property type="match status" value="1"/>
</dbReference>
<dbReference type="InterPro" id="IPR006311">
    <property type="entry name" value="TAT_signal"/>
</dbReference>
<dbReference type="Gene3D" id="3.10.105.10">
    <property type="entry name" value="Dipeptide-binding Protein, Domain 3"/>
    <property type="match status" value="1"/>
</dbReference>
<accession>A0ABU0JFD4</accession>
<dbReference type="EMBL" id="JAUSVX010000011">
    <property type="protein sequence ID" value="MDQ0472305.1"/>
    <property type="molecule type" value="Genomic_DNA"/>
</dbReference>
<evidence type="ECO:0000256" key="4">
    <source>
        <dbReference type="ARBA" id="ARBA00022729"/>
    </source>
</evidence>
<proteinExistence type="inferred from homology"/>
<comment type="caution">
    <text evidence="7">The sequence shown here is derived from an EMBL/GenBank/DDBJ whole genome shotgun (WGS) entry which is preliminary data.</text>
</comment>
<dbReference type="InterPro" id="IPR019546">
    <property type="entry name" value="TAT_signal_bac_arc"/>
</dbReference>
<evidence type="ECO:0000256" key="1">
    <source>
        <dbReference type="ARBA" id="ARBA00004418"/>
    </source>
</evidence>
<feature type="domain" description="Solute-binding protein family 5" evidence="6">
    <location>
        <begin position="82"/>
        <end position="433"/>
    </location>
</feature>
<feature type="signal peptide" evidence="5">
    <location>
        <begin position="1"/>
        <end position="30"/>
    </location>
</feature>
<dbReference type="InterPro" id="IPR023765">
    <property type="entry name" value="SBP_5_CS"/>
</dbReference>
<comment type="similarity">
    <text evidence="2">Belongs to the bacterial solute-binding protein 5 family.</text>
</comment>
<evidence type="ECO:0000256" key="3">
    <source>
        <dbReference type="ARBA" id="ARBA00022448"/>
    </source>
</evidence>
<evidence type="ECO:0000313" key="8">
    <source>
        <dbReference type="Proteomes" id="UP001242480"/>
    </source>
</evidence>
<dbReference type="PROSITE" id="PS51318">
    <property type="entry name" value="TAT"/>
    <property type="match status" value="1"/>
</dbReference>
<dbReference type="CDD" id="cd08503">
    <property type="entry name" value="PBP2_NikA_DppA_OppA_like_17"/>
    <property type="match status" value="1"/>
</dbReference>
<evidence type="ECO:0000313" key="7">
    <source>
        <dbReference type="EMBL" id="MDQ0472305.1"/>
    </source>
</evidence>
<comment type="subcellular location">
    <subcellularLocation>
        <location evidence="1">Periplasm</location>
    </subcellularLocation>
</comment>
<evidence type="ECO:0000259" key="6">
    <source>
        <dbReference type="Pfam" id="PF00496"/>
    </source>
</evidence>
<dbReference type="Gene3D" id="3.40.190.10">
    <property type="entry name" value="Periplasmic binding protein-like II"/>
    <property type="match status" value="1"/>
</dbReference>
<keyword evidence="8" id="KW-1185">Reference proteome</keyword>
<organism evidence="7 8">
    <name type="scientific">Labrys wisconsinensis</name>
    <dbReference type="NCBI Taxonomy" id="425677"/>
    <lineage>
        <taxon>Bacteria</taxon>
        <taxon>Pseudomonadati</taxon>
        <taxon>Pseudomonadota</taxon>
        <taxon>Alphaproteobacteria</taxon>
        <taxon>Hyphomicrobiales</taxon>
        <taxon>Xanthobacteraceae</taxon>
        <taxon>Labrys</taxon>
    </lineage>
</organism>
<sequence>MTISAPTRRGFLAGAASAGLAVAVGGPARAADTPQRGGHFRLGANGAGIGDSLDPATYTGGTVALAMLAVCNNLTEIDAAGKLQPELAESWEATPDAKVWTFRLRKGVKFHDGRDLTARDVVASFNHHRGETKSAARAVLAPVSDVKAGDDHTVIFTLASGNADLPYLMTDYHFVVMPAKTDGTLDWEKAIGTGGYKLDRFEPGVRIAMTRFDGYFKTDRAWFESAEILAIADATARQNALIGGQIDAMNGVDPRTANLLKRVSTLRLENVVGTSHYTLPMFCDADPYRNLDVRLALKYAIDREALVAKVLGGFGQVGNDHPIAPANRYYAADLEQRAYDPEKARFHLRKAGLDGLKVQLSASNAAFSGGLDTAVLYQEAAARAGIEITVKQEADDGYWSDVWLKKPFVESYWNGRPTEDDMFSLVYAKGGPWNDAHWDNERFNALLLEARPLLDEARRREIYREMQQLVRDDGGTIIPMFANYVDATSTRIAHGPLSNHRYLDGWKCIERWWTA</sequence>
<evidence type="ECO:0000256" key="2">
    <source>
        <dbReference type="ARBA" id="ARBA00005695"/>
    </source>
</evidence>
<dbReference type="RefSeq" id="WP_307278933.1">
    <property type="nucleotide sequence ID" value="NZ_JAUSVX010000011.1"/>
</dbReference>